<protein>
    <submittedName>
        <fullName evidence="1">Uncharacterized protein</fullName>
    </submittedName>
</protein>
<proteinExistence type="predicted"/>
<evidence type="ECO:0000313" key="1">
    <source>
        <dbReference type="EMBL" id="BCL23358.1"/>
    </source>
</evidence>
<sequence length="97" mass="10673">MAFEFLRGVFDGGLGVQQGSAREFQVLRFRGLDHVDHGVQGVALEVRLAEDAGDFPAEGEELGYPRRAAHHVDDADLLRGLLPLRLVRFLGLLLVAH</sequence>
<gene>
    <name evidence="1" type="ORF">GCM10017668_52010</name>
</gene>
<dbReference type="EMBL" id="AP023439">
    <property type="protein sequence ID" value="BCL23358.1"/>
    <property type="molecule type" value="Genomic_DNA"/>
</dbReference>
<dbReference type="AlphaFoldDB" id="A0A7G1NJR0"/>
<reference evidence="1 2" key="1">
    <citation type="journal article" date="2014" name="Int. J. Syst. Evol. Microbiol.">
        <title>Complete genome sequence of Corynebacterium casei LMG S-19264T (=DSM 44701T), isolated from a smear-ripened cheese.</title>
        <authorList>
            <consortium name="US DOE Joint Genome Institute (JGI-PGF)"/>
            <person name="Walter F."/>
            <person name="Albersmeier A."/>
            <person name="Kalinowski J."/>
            <person name="Ruckert C."/>
        </authorList>
    </citation>
    <scope>NUCLEOTIDE SEQUENCE [LARGE SCALE GENOMIC DNA]</scope>
    <source>
        <strain evidence="1 2">JCM 4255</strain>
    </source>
</reference>
<accession>A0A7G1NJR0</accession>
<evidence type="ECO:0000313" key="2">
    <source>
        <dbReference type="Proteomes" id="UP000516373"/>
    </source>
</evidence>
<dbReference type="RefSeq" id="WP_190902857.1">
    <property type="nucleotide sequence ID" value="NZ_AP023439.1"/>
</dbReference>
<dbReference type="Proteomes" id="UP000516373">
    <property type="component" value="Chromosome"/>
</dbReference>
<name>A0A7G1NJR0_9ACTN</name>
<organism evidence="1 2">
    <name type="scientific">Streptomyces tuirus</name>
    <dbReference type="NCBI Taxonomy" id="68278"/>
    <lineage>
        <taxon>Bacteria</taxon>
        <taxon>Bacillati</taxon>
        <taxon>Actinomycetota</taxon>
        <taxon>Actinomycetes</taxon>
        <taxon>Kitasatosporales</taxon>
        <taxon>Streptomycetaceae</taxon>
        <taxon>Streptomyces</taxon>
    </lineage>
</organism>
<dbReference type="KEGG" id="stui:GCM10017668_52010"/>